<name>A0AB73US75_BACCE</name>
<dbReference type="Pfam" id="PF01725">
    <property type="entry name" value="Ham1p_like"/>
    <property type="match status" value="1"/>
</dbReference>
<evidence type="ECO:0008006" key="4">
    <source>
        <dbReference type="Google" id="ProtNLM"/>
    </source>
</evidence>
<evidence type="ECO:0000313" key="2">
    <source>
        <dbReference type="EMBL" id="QHV47430.1"/>
    </source>
</evidence>
<dbReference type="RefSeq" id="WP_162281034.1">
    <property type="nucleotide sequence ID" value="NZ_CP028010.2"/>
</dbReference>
<keyword evidence="1" id="KW-0378">Hydrolase</keyword>
<dbReference type="InterPro" id="IPR002637">
    <property type="entry name" value="RdgB/HAM1"/>
</dbReference>
<organism evidence="2 3">
    <name type="scientific">Bacillus cereus</name>
    <dbReference type="NCBI Taxonomy" id="1396"/>
    <lineage>
        <taxon>Bacteria</taxon>
        <taxon>Bacillati</taxon>
        <taxon>Bacillota</taxon>
        <taxon>Bacilli</taxon>
        <taxon>Bacillales</taxon>
        <taxon>Bacillaceae</taxon>
        <taxon>Bacillus</taxon>
        <taxon>Bacillus cereus group</taxon>
    </lineage>
</organism>
<protein>
    <recommendedName>
        <fullName evidence="4">Non-canonical purine NTP pyrophosphatase</fullName>
    </recommendedName>
</protein>
<evidence type="ECO:0000256" key="1">
    <source>
        <dbReference type="ARBA" id="ARBA00022801"/>
    </source>
</evidence>
<dbReference type="AlphaFoldDB" id="A0AB73US75"/>
<geneLocation type="plasmid" evidence="2 3">
    <name>unnamed_12</name>
</geneLocation>
<gene>
    <name evidence="2" type="ORF">C1N66_30900</name>
</gene>
<dbReference type="EMBL" id="CP028010">
    <property type="protein sequence ID" value="QHV47430.1"/>
    <property type="molecule type" value="Genomic_DNA"/>
</dbReference>
<sequence length="197" mass="22138">MNKLGLVTTNIGKYEEFKRTIKKIEGLELILLNDIKNIEEGDSIEQNAQIKSLAGSKEVSFPVIATDEGMFLDFLPTSEQPGAYIRRIVGAQATDEEIIEHYSNLIRDNKTGAGKIVTCYAISLNSKIINQEINVQECLFKIPASNIRIPGRPLASLHYFEEYGGFYSDLSAEEKQSVNQNFSEKIVKFILNTLKML</sequence>
<proteinExistence type="predicted"/>
<reference evidence="2 3" key="1">
    <citation type="submission" date="2018-03" db="EMBL/GenBank/DDBJ databases">
        <title>The complete genome of bacterial strain SGAir0260.</title>
        <authorList>
            <person name="Schuster S.C."/>
        </authorList>
    </citation>
    <scope>NUCLEOTIDE SEQUENCE [LARGE SCALE GENOMIC DNA]</scope>
    <source>
        <strain evidence="2 3">SGAir0260</strain>
        <plasmid evidence="2 3">unnamed_12</plasmid>
    </source>
</reference>
<dbReference type="SUPFAM" id="SSF52972">
    <property type="entry name" value="ITPase-like"/>
    <property type="match status" value="1"/>
</dbReference>
<dbReference type="InterPro" id="IPR029001">
    <property type="entry name" value="ITPase-like_fam"/>
</dbReference>
<dbReference type="Proteomes" id="UP000464780">
    <property type="component" value="Plasmid unnamed_12"/>
</dbReference>
<keyword evidence="2" id="KW-0614">Plasmid</keyword>
<dbReference type="GO" id="GO:0047429">
    <property type="term" value="F:nucleoside triphosphate diphosphatase activity"/>
    <property type="evidence" value="ECO:0007669"/>
    <property type="project" value="InterPro"/>
</dbReference>
<accession>A0AB73US75</accession>
<dbReference type="GO" id="GO:0009143">
    <property type="term" value="P:nucleoside triphosphate catabolic process"/>
    <property type="evidence" value="ECO:0007669"/>
    <property type="project" value="InterPro"/>
</dbReference>
<dbReference type="Gene3D" id="3.90.950.10">
    <property type="match status" value="1"/>
</dbReference>
<evidence type="ECO:0000313" key="3">
    <source>
        <dbReference type="Proteomes" id="UP000464780"/>
    </source>
</evidence>